<organism evidence="5">
    <name type="scientific">Panicum hallii</name>
    <dbReference type="NCBI Taxonomy" id="206008"/>
    <lineage>
        <taxon>Eukaryota</taxon>
        <taxon>Viridiplantae</taxon>
        <taxon>Streptophyta</taxon>
        <taxon>Embryophyta</taxon>
        <taxon>Tracheophyta</taxon>
        <taxon>Spermatophyta</taxon>
        <taxon>Magnoliopsida</taxon>
        <taxon>Liliopsida</taxon>
        <taxon>Poales</taxon>
        <taxon>Poaceae</taxon>
        <taxon>PACMAD clade</taxon>
        <taxon>Panicoideae</taxon>
        <taxon>Panicodae</taxon>
        <taxon>Paniceae</taxon>
        <taxon>Panicinae</taxon>
        <taxon>Panicum</taxon>
        <taxon>Panicum sect. Panicum</taxon>
    </lineage>
</organism>
<dbReference type="Proteomes" id="UP000243499">
    <property type="component" value="Chromosome 3"/>
</dbReference>
<evidence type="ECO:0000256" key="2">
    <source>
        <dbReference type="ARBA" id="ARBA00023163"/>
    </source>
</evidence>
<feature type="region of interest" description="SAW" evidence="3">
    <location>
        <begin position="400"/>
        <end position="478"/>
    </location>
</feature>
<keyword evidence="2" id="KW-0804">Transcription</keyword>
<proteinExistence type="inferred from homology"/>
<evidence type="ECO:0000256" key="4">
    <source>
        <dbReference type="SAM" id="MobiDB-lite"/>
    </source>
</evidence>
<name>A0A2S3H5X1_9POAL</name>
<dbReference type="EMBL" id="CM008048">
    <property type="protein sequence ID" value="PAN15802.2"/>
    <property type="molecule type" value="Genomic_DNA"/>
</dbReference>
<accession>A0A2S3H5X1</accession>
<evidence type="ECO:0000313" key="5">
    <source>
        <dbReference type="EMBL" id="PAN15802.2"/>
    </source>
</evidence>
<dbReference type="Gramene" id="PAN15802">
    <property type="protein sequence ID" value="PAN15802"/>
    <property type="gene ID" value="PAHAL_3G022100"/>
</dbReference>
<dbReference type="Pfam" id="PF03514">
    <property type="entry name" value="GRAS"/>
    <property type="match status" value="1"/>
</dbReference>
<protein>
    <submittedName>
        <fullName evidence="5">Uncharacterized protein</fullName>
    </submittedName>
</protein>
<comment type="similarity">
    <text evidence="3">Belongs to the GRAS family.</text>
</comment>
<reference evidence="5" key="1">
    <citation type="submission" date="2018-04" db="EMBL/GenBank/DDBJ databases">
        <title>WGS assembly of Panicum hallii.</title>
        <authorList>
            <person name="Lovell J."/>
            <person name="Jenkins J."/>
            <person name="Lowry D."/>
            <person name="Mamidi S."/>
            <person name="Sreedasyam A."/>
            <person name="Weng X."/>
            <person name="Barry K."/>
            <person name="Bonette J."/>
            <person name="Campitelli B."/>
            <person name="Daum C."/>
            <person name="Gordon S."/>
            <person name="Gould B."/>
            <person name="Lipzen A."/>
            <person name="Macqueen A."/>
            <person name="Palacio-Mejia J."/>
            <person name="Plott C."/>
            <person name="Shakirov E."/>
            <person name="Shu S."/>
            <person name="Yoshinaga Y."/>
            <person name="Zane M."/>
            <person name="Rokhsar D."/>
            <person name="Grimwood J."/>
            <person name="Schmutz J."/>
            <person name="Juenger T."/>
        </authorList>
    </citation>
    <scope>NUCLEOTIDE SEQUENCE [LARGE SCALE GENOMIC DNA]</scope>
    <source>
        <strain evidence="5">FIL2</strain>
    </source>
</reference>
<feature type="short sequence motif" description="VHIID" evidence="3">
    <location>
        <begin position="155"/>
        <end position="159"/>
    </location>
</feature>
<gene>
    <name evidence="5" type="ORF">PAHAL_3G022100</name>
</gene>
<dbReference type="AlphaFoldDB" id="A0A2S3H5X1"/>
<evidence type="ECO:0000256" key="1">
    <source>
        <dbReference type="ARBA" id="ARBA00023015"/>
    </source>
</evidence>
<dbReference type="InterPro" id="IPR005202">
    <property type="entry name" value="TF_GRAS"/>
</dbReference>
<feature type="compositionally biased region" description="Low complexity" evidence="4">
    <location>
        <begin position="10"/>
        <end position="23"/>
    </location>
</feature>
<evidence type="ECO:0000256" key="3">
    <source>
        <dbReference type="PROSITE-ProRule" id="PRU01191"/>
    </source>
</evidence>
<dbReference type="PANTHER" id="PTHR31636">
    <property type="entry name" value="OSJNBA0084A10.13 PROTEIN-RELATED"/>
    <property type="match status" value="1"/>
</dbReference>
<comment type="caution">
    <text evidence="3">Lacks conserved residue(s) required for the propagation of feature annotation.</text>
</comment>
<keyword evidence="1" id="KW-0805">Transcription regulation</keyword>
<feature type="region of interest" description="Disordered" evidence="4">
    <location>
        <begin position="1"/>
        <end position="23"/>
    </location>
</feature>
<sequence>MDIFPEDTVSSATSSPASSLYSPSPHGYGSWVQELSHDQQGVRLIGLLYQCAAEVAAGAFDRANHCLEQITQLASLDAPHTLQRLAAVFADALARKLLNLVPGLSRALLSTANSAEAHLIPAARRHLFDMLPFMKLAYLTTNHAILEAMEGEKFVHVVDLSGPASNPVQWIALFHALRSLRSLRGGPPHLRITAVHDGKEFLANMAGVLAKDAEALDIPFQFSAVEARLDELDPDALRQLLRVRSGEALAISVVAAPGGRRRGQEIIARSSPSSFCELLERELNTRLQLSPDTSSVVSSLWPQSPVLQAAAAAAQQRPAAAKLGSFLQAVRALSPKIMVVAEPEANHNAAAFLERFEEALNYYASLFDCLERASAAHRCAAERAKVERLVLGEEVRGVVAREGAERKERHERLAQWARRMEGAGMERVGMSYGGMMEARKLLQSLGWGGSYEVVHDARGEAFFFCWHQRPLYSVSAWRPAAGRHSGGRLGGS</sequence>
<dbReference type="PROSITE" id="PS50985">
    <property type="entry name" value="GRAS"/>
    <property type="match status" value="1"/>
</dbReference>